<comment type="caution">
    <text evidence="1">The sequence shown here is derived from an EMBL/GenBank/DDBJ whole genome shotgun (WGS) entry which is preliminary data.</text>
</comment>
<sequence>MLVAQMPNDPMQPGAMIDVLRNSGKYSLFVVVTRNCWRMLPQGLRYVNRIGARSGCVAPALHHPTGRFSCAEHTSTCWRNIC</sequence>
<dbReference type="Proteomes" id="UP000050509">
    <property type="component" value="Unassembled WGS sequence"/>
</dbReference>
<gene>
    <name evidence="1" type="ORF">SE17_05960</name>
</gene>
<protein>
    <submittedName>
        <fullName evidence="1">Uncharacterized protein</fullName>
    </submittedName>
</protein>
<keyword evidence="2" id="KW-1185">Reference proteome</keyword>
<name>A0A0N8PSZ1_9CHLR</name>
<organism evidence="1 2">
    <name type="scientific">Kouleothrix aurantiaca</name>
    <dbReference type="NCBI Taxonomy" id="186479"/>
    <lineage>
        <taxon>Bacteria</taxon>
        <taxon>Bacillati</taxon>
        <taxon>Chloroflexota</taxon>
        <taxon>Chloroflexia</taxon>
        <taxon>Chloroflexales</taxon>
        <taxon>Roseiflexineae</taxon>
        <taxon>Roseiflexaceae</taxon>
        <taxon>Kouleothrix</taxon>
    </lineage>
</organism>
<dbReference type="AlphaFoldDB" id="A0A0N8PSZ1"/>
<dbReference type="EMBL" id="LJCR01000120">
    <property type="protein sequence ID" value="KPV54069.1"/>
    <property type="molecule type" value="Genomic_DNA"/>
</dbReference>
<proteinExistence type="predicted"/>
<evidence type="ECO:0000313" key="2">
    <source>
        <dbReference type="Proteomes" id="UP000050509"/>
    </source>
</evidence>
<accession>A0A0N8PSZ1</accession>
<evidence type="ECO:0000313" key="1">
    <source>
        <dbReference type="EMBL" id="KPV54069.1"/>
    </source>
</evidence>
<reference evidence="1 2" key="1">
    <citation type="submission" date="2015-09" db="EMBL/GenBank/DDBJ databases">
        <title>Draft genome sequence of Kouleothrix aurantiaca JCM 19913.</title>
        <authorList>
            <person name="Hemp J."/>
        </authorList>
    </citation>
    <scope>NUCLEOTIDE SEQUENCE [LARGE SCALE GENOMIC DNA]</scope>
    <source>
        <strain evidence="1 2">COM-B</strain>
    </source>
</reference>